<evidence type="ECO:0000313" key="2">
    <source>
        <dbReference type="EMBL" id="RXN19324.1"/>
    </source>
</evidence>
<feature type="compositionally biased region" description="Basic and acidic residues" evidence="1">
    <location>
        <begin position="52"/>
        <end position="71"/>
    </location>
</feature>
<feature type="region of interest" description="Disordered" evidence="1">
    <location>
        <begin position="31"/>
        <end position="71"/>
    </location>
</feature>
<organism evidence="2 3">
    <name type="scientific">Labeo rohita</name>
    <name type="common">Indian major carp</name>
    <name type="synonym">Cyprinus rohita</name>
    <dbReference type="NCBI Taxonomy" id="84645"/>
    <lineage>
        <taxon>Eukaryota</taxon>
        <taxon>Metazoa</taxon>
        <taxon>Chordata</taxon>
        <taxon>Craniata</taxon>
        <taxon>Vertebrata</taxon>
        <taxon>Euteleostomi</taxon>
        <taxon>Actinopterygii</taxon>
        <taxon>Neopterygii</taxon>
        <taxon>Teleostei</taxon>
        <taxon>Ostariophysi</taxon>
        <taxon>Cypriniformes</taxon>
        <taxon>Cyprinidae</taxon>
        <taxon>Labeoninae</taxon>
        <taxon>Labeonini</taxon>
        <taxon>Labeo</taxon>
    </lineage>
</organism>
<evidence type="ECO:0000256" key="1">
    <source>
        <dbReference type="SAM" id="MobiDB-lite"/>
    </source>
</evidence>
<proteinExistence type="predicted"/>
<sequence>MDESGIQNEPPGDPRTFLRTVALPIDEVLGATAPGSRVKDPPDGVRRTTVNDPDRGRSSDLGRQRGEEDMF</sequence>
<dbReference type="AlphaFoldDB" id="A0A498MJ14"/>
<dbReference type="Proteomes" id="UP000290572">
    <property type="component" value="Unassembled WGS sequence"/>
</dbReference>
<gene>
    <name evidence="2" type="ORF">ROHU_025778</name>
</gene>
<name>A0A498MJ14_LABRO</name>
<feature type="compositionally biased region" description="Basic and acidic residues" evidence="1">
    <location>
        <begin position="37"/>
        <end position="46"/>
    </location>
</feature>
<protein>
    <submittedName>
        <fullName evidence="2">Uncharacterized protein</fullName>
    </submittedName>
</protein>
<accession>A0A498MJ14</accession>
<dbReference type="EMBL" id="QBIY01012673">
    <property type="protein sequence ID" value="RXN19324.1"/>
    <property type="molecule type" value="Genomic_DNA"/>
</dbReference>
<keyword evidence="3" id="KW-1185">Reference proteome</keyword>
<comment type="caution">
    <text evidence="2">The sequence shown here is derived from an EMBL/GenBank/DDBJ whole genome shotgun (WGS) entry which is preliminary data.</text>
</comment>
<reference evidence="2 3" key="1">
    <citation type="submission" date="2018-03" db="EMBL/GenBank/DDBJ databases">
        <title>Draft genome sequence of Rohu Carp (Labeo rohita).</title>
        <authorList>
            <person name="Das P."/>
            <person name="Kushwaha B."/>
            <person name="Joshi C.G."/>
            <person name="Kumar D."/>
            <person name="Nagpure N.S."/>
            <person name="Sahoo L."/>
            <person name="Das S.P."/>
            <person name="Bit A."/>
            <person name="Patnaik S."/>
            <person name="Meher P.K."/>
            <person name="Jayasankar P."/>
            <person name="Koringa P.G."/>
            <person name="Patel N.V."/>
            <person name="Hinsu A.T."/>
            <person name="Kumar R."/>
            <person name="Pandey M."/>
            <person name="Agarwal S."/>
            <person name="Srivastava S."/>
            <person name="Singh M."/>
            <person name="Iquebal M.A."/>
            <person name="Jaiswal S."/>
            <person name="Angadi U.B."/>
            <person name="Kumar N."/>
            <person name="Raza M."/>
            <person name="Shah T.M."/>
            <person name="Rai A."/>
            <person name="Jena J.K."/>
        </authorList>
    </citation>
    <scope>NUCLEOTIDE SEQUENCE [LARGE SCALE GENOMIC DNA]</scope>
    <source>
        <strain evidence="2">DASCIFA01</strain>
        <tissue evidence="2">Testis</tissue>
    </source>
</reference>
<evidence type="ECO:0000313" key="3">
    <source>
        <dbReference type="Proteomes" id="UP000290572"/>
    </source>
</evidence>